<accession>A0ABV7W016</accession>
<proteinExistence type="predicted"/>
<gene>
    <name evidence="2" type="ORF">ACFOPI_00660</name>
</gene>
<reference evidence="3" key="1">
    <citation type="journal article" date="2019" name="Int. J. Syst. Evol. Microbiol.">
        <title>The Global Catalogue of Microorganisms (GCM) 10K type strain sequencing project: providing services to taxonomists for standard genome sequencing and annotation.</title>
        <authorList>
            <consortium name="The Broad Institute Genomics Platform"/>
            <consortium name="The Broad Institute Genome Sequencing Center for Infectious Disease"/>
            <person name="Wu L."/>
            <person name="Ma J."/>
        </authorList>
    </citation>
    <scope>NUCLEOTIDE SEQUENCE [LARGE SCALE GENOMIC DNA]</scope>
    <source>
        <strain evidence="3">KCTC 42501</strain>
    </source>
</reference>
<dbReference type="InterPro" id="IPR029068">
    <property type="entry name" value="Glyas_Bleomycin-R_OHBP_Dase"/>
</dbReference>
<evidence type="ECO:0000313" key="3">
    <source>
        <dbReference type="Proteomes" id="UP001595729"/>
    </source>
</evidence>
<dbReference type="Proteomes" id="UP001595729">
    <property type="component" value="Unassembled WGS sequence"/>
</dbReference>
<evidence type="ECO:0000313" key="2">
    <source>
        <dbReference type="EMBL" id="MFC3682081.1"/>
    </source>
</evidence>
<name>A0ABV7W016_9BURK</name>
<comment type="caution">
    <text evidence="2">The sequence shown here is derived from an EMBL/GenBank/DDBJ whole genome shotgun (WGS) entry which is preliminary data.</text>
</comment>
<dbReference type="Gene3D" id="3.10.180.10">
    <property type="entry name" value="2,3-Dihydroxybiphenyl 1,2-Dioxygenase, domain 1"/>
    <property type="match status" value="1"/>
</dbReference>
<dbReference type="RefSeq" id="WP_382169743.1">
    <property type="nucleotide sequence ID" value="NZ_JBHRXX010000001.1"/>
</dbReference>
<keyword evidence="3" id="KW-1185">Reference proteome</keyword>
<protein>
    <recommendedName>
        <fullName evidence="1">VOC domain-containing protein</fullName>
    </recommendedName>
</protein>
<dbReference type="EMBL" id="JBHRXX010000001">
    <property type="protein sequence ID" value="MFC3682081.1"/>
    <property type="molecule type" value="Genomic_DNA"/>
</dbReference>
<sequence length="157" mass="17189">MSAVLRTPDLPRSLADYTGRLGFECLQHVPGALALLRHGPLQLQLWACAAPPGRFERLGPSDLPAARFVPAQQSVVVHRIETLYTSLRAALKAAGMDPLARLSVGGPMLRPWGAREFELRDLHGNRIHCVDWGVCAHDPALLARFELLDGDWPEDAG</sequence>
<feature type="domain" description="VOC" evidence="1">
    <location>
        <begin position="1"/>
        <end position="132"/>
    </location>
</feature>
<organism evidence="2 3">
    <name type="scientific">Hydrogenophaga luteola</name>
    <dbReference type="NCBI Taxonomy" id="1591122"/>
    <lineage>
        <taxon>Bacteria</taxon>
        <taxon>Pseudomonadati</taxon>
        <taxon>Pseudomonadota</taxon>
        <taxon>Betaproteobacteria</taxon>
        <taxon>Burkholderiales</taxon>
        <taxon>Comamonadaceae</taxon>
        <taxon>Hydrogenophaga</taxon>
    </lineage>
</organism>
<dbReference type="SUPFAM" id="SSF54593">
    <property type="entry name" value="Glyoxalase/Bleomycin resistance protein/Dihydroxybiphenyl dioxygenase"/>
    <property type="match status" value="1"/>
</dbReference>
<evidence type="ECO:0000259" key="1">
    <source>
        <dbReference type="PROSITE" id="PS51819"/>
    </source>
</evidence>
<dbReference type="InterPro" id="IPR037523">
    <property type="entry name" value="VOC_core"/>
</dbReference>
<dbReference type="PROSITE" id="PS51819">
    <property type="entry name" value="VOC"/>
    <property type="match status" value="1"/>
</dbReference>